<dbReference type="GO" id="GO:0003824">
    <property type="term" value="F:catalytic activity"/>
    <property type="evidence" value="ECO:0007669"/>
    <property type="project" value="InterPro"/>
</dbReference>
<dbReference type="InterPro" id="IPR053137">
    <property type="entry name" value="NLR-like"/>
</dbReference>
<dbReference type="RefSeq" id="XP_007785610.1">
    <property type="nucleotide sequence ID" value="XM_007787420.1"/>
</dbReference>
<dbReference type="Gene3D" id="3.40.50.1580">
    <property type="entry name" value="Nucleoside phosphorylase domain"/>
    <property type="match status" value="1"/>
</dbReference>
<evidence type="ECO:0000313" key="1">
    <source>
        <dbReference type="EMBL" id="ERF77057.1"/>
    </source>
</evidence>
<dbReference type="SUPFAM" id="SSF53167">
    <property type="entry name" value="Purine and uridine phosphorylases"/>
    <property type="match status" value="1"/>
</dbReference>
<dbReference type="OrthoDB" id="1577640at2759"/>
<proteinExistence type="predicted"/>
<accession>U1GH92</accession>
<dbReference type="EMBL" id="KE720669">
    <property type="protein sequence ID" value="ERF77057.1"/>
    <property type="molecule type" value="Genomic_DNA"/>
</dbReference>
<keyword evidence="2" id="KW-1185">Reference proteome</keyword>
<evidence type="ECO:0000313" key="2">
    <source>
        <dbReference type="Proteomes" id="UP000019373"/>
    </source>
</evidence>
<protein>
    <recommendedName>
        <fullName evidence="3">Nucleoside phosphorylase domain-containing protein</fullName>
    </recommendedName>
</protein>
<dbReference type="GeneID" id="19243915"/>
<gene>
    <name evidence="1" type="ORF">EPUS_09080</name>
</gene>
<evidence type="ECO:0008006" key="3">
    <source>
        <dbReference type="Google" id="ProtNLM"/>
    </source>
</evidence>
<sequence>MGLPPNDSYEVGWICALYEEFAAAQAMLDEEYGIIQHKDAKDVNTYAAGRVHKHNIVIACLPAGVDGTTAAATVAQNMLRTFPQIRIGLLVGIGGGIPHLEKDVDIRLGDVVVSQPDGEHGGVVQYDKGKIVTTDEDLGLGMLRAKHEIEESQMASYLRRMMERKPKMKKTGYGFPGNDQDHLFGLRPYRLNESRADTDTNVIATKDLVEVVRPHRGHQ</sequence>
<dbReference type="Proteomes" id="UP000019373">
    <property type="component" value="Unassembled WGS sequence"/>
</dbReference>
<dbReference type="PANTHER" id="PTHR46082:SF11">
    <property type="entry name" value="AAA+ ATPASE DOMAIN-CONTAINING PROTEIN-RELATED"/>
    <property type="match status" value="1"/>
</dbReference>
<dbReference type="PANTHER" id="PTHR46082">
    <property type="entry name" value="ATP/GTP-BINDING PROTEIN-RELATED"/>
    <property type="match status" value="1"/>
</dbReference>
<name>U1GH92_ENDPU</name>
<dbReference type="HOGENOM" id="CLU_000288_34_22_1"/>
<dbReference type="AlphaFoldDB" id="U1GH92"/>
<dbReference type="InterPro" id="IPR035994">
    <property type="entry name" value="Nucleoside_phosphorylase_sf"/>
</dbReference>
<reference evidence="2" key="1">
    <citation type="journal article" date="2014" name="BMC Genomics">
        <title>Genome characteristics reveal the impact of lichenization on lichen-forming fungus Endocarpon pusillum Hedwig (Verrucariales, Ascomycota).</title>
        <authorList>
            <person name="Wang Y.-Y."/>
            <person name="Liu B."/>
            <person name="Zhang X.-Y."/>
            <person name="Zhou Q.-M."/>
            <person name="Zhang T."/>
            <person name="Li H."/>
            <person name="Yu Y.-F."/>
            <person name="Zhang X.-L."/>
            <person name="Hao X.-Y."/>
            <person name="Wang M."/>
            <person name="Wang L."/>
            <person name="Wei J.-C."/>
        </authorList>
    </citation>
    <scope>NUCLEOTIDE SEQUENCE [LARGE SCALE GENOMIC DNA]</scope>
    <source>
        <strain evidence="2">Z07020 / HMAS-L-300199</strain>
    </source>
</reference>
<organism evidence="1 2">
    <name type="scientific">Endocarpon pusillum (strain Z07020 / HMAS-L-300199)</name>
    <name type="common">Lichen-forming fungus</name>
    <dbReference type="NCBI Taxonomy" id="1263415"/>
    <lineage>
        <taxon>Eukaryota</taxon>
        <taxon>Fungi</taxon>
        <taxon>Dikarya</taxon>
        <taxon>Ascomycota</taxon>
        <taxon>Pezizomycotina</taxon>
        <taxon>Eurotiomycetes</taxon>
        <taxon>Chaetothyriomycetidae</taxon>
        <taxon>Verrucariales</taxon>
        <taxon>Verrucariaceae</taxon>
        <taxon>Endocarpon</taxon>
    </lineage>
</organism>
<dbReference type="GO" id="GO:0009116">
    <property type="term" value="P:nucleoside metabolic process"/>
    <property type="evidence" value="ECO:0007669"/>
    <property type="project" value="InterPro"/>
</dbReference>